<protein>
    <recommendedName>
        <fullName evidence="1">XdhC Rossmann domain-containing protein</fullName>
    </recommendedName>
</protein>
<organism evidence="2 3">
    <name type="scientific">Ideonella azotifigens</name>
    <dbReference type="NCBI Taxonomy" id="513160"/>
    <lineage>
        <taxon>Bacteria</taxon>
        <taxon>Pseudomonadati</taxon>
        <taxon>Pseudomonadota</taxon>
        <taxon>Betaproteobacteria</taxon>
        <taxon>Burkholderiales</taxon>
        <taxon>Sphaerotilaceae</taxon>
        <taxon>Ideonella</taxon>
    </lineage>
</organism>
<dbReference type="PANTHER" id="PTHR30388">
    <property type="entry name" value="ALDEHYDE OXIDOREDUCTASE MOLYBDENUM COFACTOR ASSEMBLY PROTEIN"/>
    <property type="match status" value="1"/>
</dbReference>
<proteinExistence type="predicted"/>
<dbReference type="Gene3D" id="3.40.50.720">
    <property type="entry name" value="NAD(P)-binding Rossmann-like Domain"/>
    <property type="match status" value="1"/>
</dbReference>
<gene>
    <name evidence="2" type="ORF">GCM10009107_19830</name>
</gene>
<evidence type="ECO:0000313" key="3">
    <source>
        <dbReference type="Proteomes" id="UP001500279"/>
    </source>
</evidence>
<dbReference type="InterPro" id="IPR052698">
    <property type="entry name" value="MoCofactor_Util/Proc"/>
</dbReference>
<comment type="caution">
    <text evidence="2">The sequence shown here is derived from an EMBL/GenBank/DDBJ whole genome shotgun (WGS) entry which is preliminary data.</text>
</comment>
<dbReference type="EMBL" id="BAAAEW010000008">
    <property type="protein sequence ID" value="GAA0749274.1"/>
    <property type="molecule type" value="Genomic_DNA"/>
</dbReference>
<accession>A0ABP3V674</accession>
<dbReference type="Pfam" id="PF13478">
    <property type="entry name" value="XdhC_C"/>
    <property type="match status" value="1"/>
</dbReference>
<reference evidence="3" key="1">
    <citation type="journal article" date="2019" name="Int. J. Syst. Evol. Microbiol.">
        <title>The Global Catalogue of Microorganisms (GCM) 10K type strain sequencing project: providing services to taxonomists for standard genome sequencing and annotation.</title>
        <authorList>
            <consortium name="The Broad Institute Genomics Platform"/>
            <consortium name="The Broad Institute Genome Sequencing Center for Infectious Disease"/>
            <person name="Wu L."/>
            <person name="Ma J."/>
        </authorList>
    </citation>
    <scope>NUCLEOTIDE SEQUENCE [LARGE SCALE GENOMIC DNA]</scope>
    <source>
        <strain evidence="3">JCM 15503</strain>
    </source>
</reference>
<feature type="domain" description="XdhC Rossmann" evidence="1">
    <location>
        <begin position="121"/>
        <end position="231"/>
    </location>
</feature>
<dbReference type="InterPro" id="IPR027051">
    <property type="entry name" value="XdhC_Rossmann_dom"/>
</dbReference>
<dbReference type="Proteomes" id="UP001500279">
    <property type="component" value="Unassembled WGS sequence"/>
</dbReference>
<sequence length="242" mass="26258">MVGSVSGGCIEDDLLHRLVTGRTAWRQPDEAARTFMRYGVNSDEARRFGLPCGGTLELLAEFDPAVEPLQVLVDALAEGRLVRRTVRLIDGSASLADRSAPEALQLNADFASQTFGPGYRMLLIGAGQLAEYLATMALFNGFAVTVCDPRREDLGSWSVPGARIVTDMPDDAVVAFRPDRRTAVIALSHDPKLDDLALIDALATQAMYIGAIGSRRNSLACRQRLGEHFNVGSEARVREDLI</sequence>
<evidence type="ECO:0000313" key="2">
    <source>
        <dbReference type="EMBL" id="GAA0749274.1"/>
    </source>
</evidence>
<keyword evidence="3" id="KW-1185">Reference proteome</keyword>
<evidence type="ECO:0000259" key="1">
    <source>
        <dbReference type="Pfam" id="PF13478"/>
    </source>
</evidence>
<dbReference type="RefSeq" id="WP_310733298.1">
    <property type="nucleotide sequence ID" value="NZ_VIDT01000007.1"/>
</dbReference>
<dbReference type="PANTHER" id="PTHR30388:SF4">
    <property type="entry name" value="MOLYBDENUM COFACTOR INSERTION CHAPERONE PAOD"/>
    <property type="match status" value="1"/>
</dbReference>
<name>A0ABP3V674_9BURK</name>